<organism evidence="2 3">
    <name type="scientific">Microcella humidisoli</name>
    <dbReference type="NCBI Taxonomy" id="2963406"/>
    <lineage>
        <taxon>Bacteria</taxon>
        <taxon>Bacillati</taxon>
        <taxon>Actinomycetota</taxon>
        <taxon>Actinomycetes</taxon>
        <taxon>Micrococcales</taxon>
        <taxon>Microbacteriaceae</taxon>
        <taxon>Microcella</taxon>
    </lineage>
</organism>
<evidence type="ECO:0000313" key="3">
    <source>
        <dbReference type="Proteomes" id="UP001060039"/>
    </source>
</evidence>
<evidence type="ECO:0000313" key="2">
    <source>
        <dbReference type="EMBL" id="UTT62000.1"/>
    </source>
</evidence>
<name>A0ABY5FVS4_9MICO</name>
<keyword evidence="1" id="KW-0472">Membrane</keyword>
<protein>
    <submittedName>
        <fullName evidence="2">Uncharacterized protein</fullName>
    </submittedName>
</protein>
<keyword evidence="1" id="KW-1133">Transmembrane helix</keyword>
<sequence>MIALVITAATLMLVGAIVISLERHRRLTPLTAIVTGLGTLAVVLGAITATVATIDPATADIVPRGVTINQLPERVTDVELPTL</sequence>
<proteinExistence type="predicted"/>
<gene>
    <name evidence="2" type="ORF">NNL39_10015</name>
</gene>
<dbReference type="EMBL" id="CP101497">
    <property type="protein sequence ID" value="UTT62000.1"/>
    <property type="molecule type" value="Genomic_DNA"/>
</dbReference>
<accession>A0ABY5FVS4</accession>
<keyword evidence="1" id="KW-0812">Transmembrane</keyword>
<dbReference type="RefSeq" id="WP_255159141.1">
    <property type="nucleotide sequence ID" value="NZ_CP101497.1"/>
</dbReference>
<reference evidence="2" key="1">
    <citation type="submission" date="2022-07" db="EMBL/GenBank/DDBJ databases">
        <title>Taxonomic analysis of Microcella humidisoli nov. sp., isolated from riverside soil.</title>
        <authorList>
            <person name="Molina K.M."/>
            <person name="Kim S.B."/>
        </authorList>
    </citation>
    <scope>NUCLEOTIDE SEQUENCE</scope>
    <source>
        <strain evidence="2">MMS21-STM10</strain>
    </source>
</reference>
<feature type="transmembrane region" description="Helical" evidence="1">
    <location>
        <begin position="30"/>
        <end position="54"/>
    </location>
</feature>
<dbReference type="Proteomes" id="UP001060039">
    <property type="component" value="Chromosome"/>
</dbReference>
<evidence type="ECO:0000256" key="1">
    <source>
        <dbReference type="SAM" id="Phobius"/>
    </source>
</evidence>
<keyword evidence="3" id="KW-1185">Reference proteome</keyword>